<reference evidence="2 3" key="1">
    <citation type="submission" date="2018-04" db="EMBL/GenBank/DDBJ databases">
        <title>Novel Campyloabacter and Helicobacter Species and Strains.</title>
        <authorList>
            <person name="Mannion A.J."/>
            <person name="Shen Z."/>
            <person name="Fox J.G."/>
        </authorList>
    </citation>
    <scope>NUCLEOTIDE SEQUENCE [LARGE SCALE GENOMIC DNA]</scope>
    <source>
        <strain evidence="2 3">MIT 17-337</strain>
    </source>
</reference>
<name>A0A3D8I2C8_9HELI</name>
<protein>
    <submittedName>
        <fullName evidence="2">Uncharacterized protein</fullName>
    </submittedName>
</protein>
<dbReference type="EMBL" id="NXLQ01000195">
    <property type="protein sequence ID" value="RDU58771.1"/>
    <property type="molecule type" value="Genomic_DNA"/>
</dbReference>
<organism evidence="2 3">
    <name type="scientific">Helicobacter didelphidarum</name>
    <dbReference type="NCBI Taxonomy" id="2040648"/>
    <lineage>
        <taxon>Bacteria</taxon>
        <taxon>Pseudomonadati</taxon>
        <taxon>Campylobacterota</taxon>
        <taxon>Epsilonproteobacteria</taxon>
        <taxon>Campylobacterales</taxon>
        <taxon>Helicobacteraceae</taxon>
        <taxon>Helicobacter</taxon>
    </lineage>
</organism>
<evidence type="ECO:0000313" key="2">
    <source>
        <dbReference type="EMBL" id="RDU58771.1"/>
    </source>
</evidence>
<evidence type="ECO:0000256" key="1">
    <source>
        <dbReference type="SAM" id="Phobius"/>
    </source>
</evidence>
<sequence>MKTKIKKSATILLQLSIAVSFAIFFPLLAILIEYIKTPHIDNKCIPHGRNFPESDATLFT</sequence>
<feature type="transmembrane region" description="Helical" evidence="1">
    <location>
        <begin position="12"/>
        <end position="35"/>
    </location>
</feature>
<accession>A0A3D8I2C8</accession>
<keyword evidence="1" id="KW-1133">Transmembrane helix</keyword>
<proteinExistence type="predicted"/>
<keyword evidence="1" id="KW-0472">Membrane</keyword>
<evidence type="ECO:0000313" key="3">
    <source>
        <dbReference type="Proteomes" id="UP000256379"/>
    </source>
</evidence>
<comment type="caution">
    <text evidence="2">The sequence shown here is derived from an EMBL/GenBank/DDBJ whole genome shotgun (WGS) entry which is preliminary data.</text>
</comment>
<dbReference type="Proteomes" id="UP000256379">
    <property type="component" value="Unassembled WGS sequence"/>
</dbReference>
<dbReference type="RefSeq" id="WP_147290070.1">
    <property type="nucleotide sequence ID" value="NZ_NXLQ01000195.1"/>
</dbReference>
<keyword evidence="1" id="KW-0812">Transmembrane</keyword>
<dbReference type="AlphaFoldDB" id="A0A3D8I2C8"/>
<gene>
    <name evidence="2" type="ORF">CQA53_11905</name>
</gene>
<feature type="non-terminal residue" evidence="2">
    <location>
        <position position="60"/>
    </location>
</feature>
<keyword evidence="3" id="KW-1185">Reference proteome</keyword>